<evidence type="ECO:0000313" key="4">
    <source>
        <dbReference type="Proteomes" id="UP000715781"/>
    </source>
</evidence>
<dbReference type="EMBL" id="JAHHHN010000002">
    <property type="protein sequence ID" value="MBW4560586.1"/>
    <property type="molecule type" value="Genomic_DNA"/>
</dbReference>
<dbReference type="Gene3D" id="3.40.710.10">
    <property type="entry name" value="DD-peptidase/beta-lactamase superfamily"/>
    <property type="match status" value="1"/>
</dbReference>
<dbReference type="InterPro" id="IPR000667">
    <property type="entry name" value="Peptidase_S13"/>
</dbReference>
<sequence length="440" mass="46910">MLEILGSGLVTLWLEMVGLKIKPLEALDALAWQSSPGLVIAPDPNPVGANVVQGYLQGLITSKLVAQNLAESQGIWMQSGPMLMANHQGTTPLPAASLTKIATSLVAFKTWGPNHQFETLVSATGPIVNGVLQGDLVITGGGDPMLVWEEAIALGNTLNKMGIKQVKGNLVITGNFAMNFQRHPLLAGQIFKQALNSGTWTRPANFIHSIMPKGTPKPKVVIAGAVKVAAQPNPQQAVLIRHRSLPLKQLIKEMNVFSNNEMAEMLAESVGGAPVVQSTAARLARVPESEIQLINGSGLGPENRISPRAACAMLMAMQQEAVAHNLTIADLFPMSGFDHRGTMHARHMPAGTVMKTGTLRDVSALAGVMPTRDRGLVWFAILNRGTNVSGFRAGQDQLLQRLVQQLQVAPEVPAAITPHSTINSLPELGAANRNEVVFKS</sequence>
<dbReference type="Gene3D" id="3.50.80.20">
    <property type="entry name" value="D-Ala-D-Ala carboxypeptidase C, peptidase S13"/>
    <property type="match status" value="1"/>
</dbReference>
<dbReference type="GO" id="GO:0009002">
    <property type="term" value="F:serine-type D-Ala-D-Ala carboxypeptidase activity"/>
    <property type="evidence" value="ECO:0007669"/>
    <property type="project" value="UniProtKB-EC"/>
</dbReference>
<dbReference type="PRINTS" id="PR00922">
    <property type="entry name" value="DADACBPTASE3"/>
</dbReference>
<dbReference type="EC" id="3.4.16.4" evidence="3"/>
<keyword evidence="3" id="KW-0645">Protease</keyword>
<organism evidence="3 4">
    <name type="scientific">Mojavia pulchra JT2-VF2</name>
    <dbReference type="NCBI Taxonomy" id="287848"/>
    <lineage>
        <taxon>Bacteria</taxon>
        <taxon>Bacillati</taxon>
        <taxon>Cyanobacteriota</taxon>
        <taxon>Cyanophyceae</taxon>
        <taxon>Nostocales</taxon>
        <taxon>Nostocaceae</taxon>
    </lineage>
</organism>
<dbReference type="PANTHER" id="PTHR30023:SF0">
    <property type="entry name" value="PENICILLIN-SENSITIVE CARBOXYPEPTIDASE A"/>
    <property type="match status" value="1"/>
</dbReference>
<protein>
    <submittedName>
        <fullName evidence="3">D-alanyl-D-alanine carboxypeptidase</fullName>
        <ecNumber evidence="3">3.4.16.4</ecNumber>
    </submittedName>
</protein>
<keyword evidence="2 3" id="KW-0378">Hydrolase</keyword>
<comment type="similarity">
    <text evidence="1">Belongs to the peptidase S13 family.</text>
</comment>
<reference evidence="3" key="2">
    <citation type="journal article" date="2022" name="Microbiol. Resour. Announc.">
        <title>Metagenome Sequencing to Explore Phylogenomics of Terrestrial Cyanobacteria.</title>
        <authorList>
            <person name="Ward R.D."/>
            <person name="Stajich J.E."/>
            <person name="Johansen J.R."/>
            <person name="Huntemann M."/>
            <person name="Clum A."/>
            <person name="Foster B."/>
            <person name="Foster B."/>
            <person name="Roux S."/>
            <person name="Palaniappan K."/>
            <person name="Varghese N."/>
            <person name="Mukherjee S."/>
            <person name="Reddy T.B.K."/>
            <person name="Daum C."/>
            <person name="Copeland A."/>
            <person name="Chen I.A."/>
            <person name="Ivanova N.N."/>
            <person name="Kyrpides N.C."/>
            <person name="Shapiro N."/>
            <person name="Eloe-Fadrosh E.A."/>
            <person name="Pietrasiak N."/>
        </authorList>
    </citation>
    <scope>NUCLEOTIDE SEQUENCE</scope>
    <source>
        <strain evidence="3">JT2-VF2</strain>
    </source>
</reference>
<evidence type="ECO:0000256" key="2">
    <source>
        <dbReference type="ARBA" id="ARBA00022801"/>
    </source>
</evidence>
<dbReference type="Proteomes" id="UP000715781">
    <property type="component" value="Unassembled WGS sequence"/>
</dbReference>
<reference evidence="3" key="1">
    <citation type="submission" date="2021-05" db="EMBL/GenBank/DDBJ databases">
        <authorList>
            <person name="Pietrasiak N."/>
            <person name="Ward R."/>
            <person name="Stajich J.E."/>
            <person name="Kurbessoian T."/>
        </authorList>
    </citation>
    <scope>NUCLEOTIDE SEQUENCE</scope>
    <source>
        <strain evidence="3">JT2-VF2</strain>
    </source>
</reference>
<dbReference type="SUPFAM" id="SSF56601">
    <property type="entry name" value="beta-lactamase/transpeptidase-like"/>
    <property type="match status" value="1"/>
</dbReference>
<dbReference type="Pfam" id="PF02113">
    <property type="entry name" value="Peptidase_S13"/>
    <property type="match status" value="2"/>
</dbReference>
<dbReference type="InterPro" id="IPR012338">
    <property type="entry name" value="Beta-lactam/transpept-like"/>
</dbReference>
<name>A0A951PXA3_9NOST</name>
<accession>A0A951PXA3</accession>
<dbReference type="GO" id="GO:0000270">
    <property type="term" value="P:peptidoglycan metabolic process"/>
    <property type="evidence" value="ECO:0007669"/>
    <property type="project" value="TreeGrafter"/>
</dbReference>
<dbReference type="PANTHER" id="PTHR30023">
    <property type="entry name" value="D-ALANYL-D-ALANINE CARBOXYPEPTIDASE"/>
    <property type="match status" value="1"/>
</dbReference>
<keyword evidence="3" id="KW-0121">Carboxypeptidase</keyword>
<dbReference type="AlphaFoldDB" id="A0A951PXA3"/>
<proteinExistence type="inferred from homology"/>
<gene>
    <name evidence="3" type="ORF">KME32_05405</name>
</gene>
<evidence type="ECO:0000313" key="3">
    <source>
        <dbReference type="EMBL" id="MBW4560586.1"/>
    </source>
</evidence>
<evidence type="ECO:0000256" key="1">
    <source>
        <dbReference type="ARBA" id="ARBA00006096"/>
    </source>
</evidence>
<dbReference type="GO" id="GO:0006508">
    <property type="term" value="P:proteolysis"/>
    <property type="evidence" value="ECO:0007669"/>
    <property type="project" value="InterPro"/>
</dbReference>
<comment type="caution">
    <text evidence="3">The sequence shown here is derived from an EMBL/GenBank/DDBJ whole genome shotgun (WGS) entry which is preliminary data.</text>
</comment>